<proteinExistence type="predicted"/>
<name>A0A380CMC3_SPHSI</name>
<dbReference type="Gene3D" id="3.40.50.1820">
    <property type="entry name" value="alpha/beta hydrolase"/>
    <property type="match status" value="1"/>
</dbReference>
<organism evidence="2 3">
    <name type="scientific">Sphingobacterium spiritivorum</name>
    <name type="common">Flavobacterium spiritivorum</name>
    <dbReference type="NCBI Taxonomy" id="258"/>
    <lineage>
        <taxon>Bacteria</taxon>
        <taxon>Pseudomonadati</taxon>
        <taxon>Bacteroidota</taxon>
        <taxon>Sphingobacteriia</taxon>
        <taxon>Sphingobacteriales</taxon>
        <taxon>Sphingobacteriaceae</taxon>
        <taxon>Sphingobacterium</taxon>
    </lineage>
</organism>
<accession>A0A380CMC3</accession>
<protein>
    <submittedName>
        <fullName evidence="2">Alpha/beta hydrolase of uncharacterized function (DUF900)</fullName>
    </submittedName>
</protein>
<keyword evidence="1" id="KW-0732">Signal</keyword>
<dbReference type="Pfam" id="PF05990">
    <property type="entry name" value="DUF900"/>
    <property type="match status" value="1"/>
</dbReference>
<feature type="chain" id="PRO_5016895744" evidence="1">
    <location>
        <begin position="23"/>
        <end position="350"/>
    </location>
</feature>
<dbReference type="SUPFAM" id="SSF53474">
    <property type="entry name" value="alpha/beta-Hydrolases"/>
    <property type="match status" value="1"/>
</dbReference>
<dbReference type="RefSeq" id="WP_115170913.1">
    <property type="nucleotide sequence ID" value="NZ_UGYW01000002.1"/>
</dbReference>
<gene>
    <name evidence="2" type="ORF">NCTC11388_03440</name>
</gene>
<dbReference type="InterPro" id="IPR010297">
    <property type="entry name" value="DUF900_hydrolase"/>
</dbReference>
<evidence type="ECO:0000313" key="2">
    <source>
        <dbReference type="EMBL" id="SUJ24114.1"/>
    </source>
</evidence>
<evidence type="ECO:0000313" key="3">
    <source>
        <dbReference type="Proteomes" id="UP000254893"/>
    </source>
</evidence>
<dbReference type="AlphaFoldDB" id="A0A380CMC3"/>
<reference evidence="2 3" key="1">
    <citation type="submission" date="2018-06" db="EMBL/GenBank/DDBJ databases">
        <authorList>
            <consortium name="Pathogen Informatics"/>
            <person name="Doyle S."/>
        </authorList>
    </citation>
    <scope>NUCLEOTIDE SEQUENCE [LARGE SCALE GENOMIC DNA]</scope>
    <source>
        <strain evidence="2 3">NCTC11388</strain>
    </source>
</reference>
<dbReference type="InterPro" id="IPR029058">
    <property type="entry name" value="AB_hydrolase_fold"/>
</dbReference>
<evidence type="ECO:0000256" key="1">
    <source>
        <dbReference type="SAM" id="SignalP"/>
    </source>
</evidence>
<dbReference type="Proteomes" id="UP000254893">
    <property type="component" value="Unassembled WGS sequence"/>
</dbReference>
<feature type="signal peptide" evidence="1">
    <location>
        <begin position="1"/>
        <end position="22"/>
    </location>
</feature>
<dbReference type="EMBL" id="UGYW01000002">
    <property type="protein sequence ID" value="SUJ24114.1"/>
    <property type="molecule type" value="Genomic_DNA"/>
</dbReference>
<sequence length="350" mass="40296">MNRYIACLVCLFVITSCGITHNVPLNQTPNSFEQPNISNSFVDQNGNFYPDNWKKSYGAPPENGKKNDYSLMKIAAERGEGDKLRSYETQQLKQVTKRLANKKRVFIFVHGFNSDVRTSNQSYDYIRKQLNVNTSQDEVIRFYWDGLVTDNPFSGAKIWFAATSFSQMAGEFGLRRLLNTMHNKNIYIISHSRGASVVLSALSTPVFKEKFIEEVKDIHHVDVDDASSLKENKNNITCIMLAPAVGLADFRPKDFREGDSTYCTFSEQVKRIHITTNNTDKMLKKVFGFLSDKLEPTDLGYKEDVYNVLCKHYPFFEMTDFSGMDSHEFKRYIRNPKFKTILKEHKIGKN</sequence>
<dbReference type="PROSITE" id="PS51257">
    <property type="entry name" value="PROKAR_LIPOPROTEIN"/>
    <property type="match status" value="1"/>
</dbReference>
<keyword evidence="2" id="KW-0378">Hydrolase</keyword>
<dbReference type="GO" id="GO:0016787">
    <property type="term" value="F:hydrolase activity"/>
    <property type="evidence" value="ECO:0007669"/>
    <property type="project" value="UniProtKB-KW"/>
</dbReference>